<comment type="caution">
    <text evidence="1">The sequence shown here is derived from an EMBL/GenBank/DDBJ whole genome shotgun (WGS) entry which is preliminary data.</text>
</comment>
<evidence type="ECO:0000313" key="2">
    <source>
        <dbReference type="Proteomes" id="UP001174909"/>
    </source>
</evidence>
<dbReference type="AlphaFoldDB" id="A0AA35R3I0"/>
<proteinExistence type="predicted"/>
<dbReference type="Proteomes" id="UP001174909">
    <property type="component" value="Unassembled WGS sequence"/>
</dbReference>
<protein>
    <submittedName>
        <fullName evidence="1">Uncharacterized protein</fullName>
    </submittedName>
</protein>
<gene>
    <name evidence="1" type="ORF">GBAR_LOCUS3408</name>
</gene>
<reference evidence="1" key="1">
    <citation type="submission" date="2023-03" db="EMBL/GenBank/DDBJ databases">
        <authorList>
            <person name="Steffen K."/>
            <person name="Cardenas P."/>
        </authorList>
    </citation>
    <scope>NUCLEOTIDE SEQUENCE</scope>
</reference>
<feature type="non-terminal residue" evidence="1">
    <location>
        <position position="91"/>
    </location>
</feature>
<accession>A0AA35R3I0</accession>
<sequence>MRRLQMLKWGWGVSGSDLVKDFQKLLLNQPVSQPVSLDVTVSLCEAPEHCQCQTFQWPSEEERNRSHISTKYAHPPLCHVEAHDHLTFVLP</sequence>
<dbReference type="EMBL" id="CASHTH010000482">
    <property type="protein sequence ID" value="CAI8002486.1"/>
    <property type="molecule type" value="Genomic_DNA"/>
</dbReference>
<keyword evidence="2" id="KW-1185">Reference proteome</keyword>
<organism evidence="1 2">
    <name type="scientific">Geodia barretti</name>
    <name type="common">Barrett's horny sponge</name>
    <dbReference type="NCBI Taxonomy" id="519541"/>
    <lineage>
        <taxon>Eukaryota</taxon>
        <taxon>Metazoa</taxon>
        <taxon>Porifera</taxon>
        <taxon>Demospongiae</taxon>
        <taxon>Heteroscleromorpha</taxon>
        <taxon>Tetractinellida</taxon>
        <taxon>Astrophorina</taxon>
        <taxon>Geodiidae</taxon>
        <taxon>Geodia</taxon>
    </lineage>
</organism>
<name>A0AA35R3I0_GEOBA</name>
<evidence type="ECO:0000313" key="1">
    <source>
        <dbReference type="EMBL" id="CAI8002486.1"/>
    </source>
</evidence>